<feature type="DNA-binding region" description="OmpR/PhoB-type" evidence="6">
    <location>
        <begin position="136"/>
        <end position="235"/>
    </location>
</feature>
<dbReference type="SMART" id="SM00862">
    <property type="entry name" value="Trans_reg_C"/>
    <property type="match status" value="1"/>
</dbReference>
<dbReference type="PANTHER" id="PTHR48111">
    <property type="entry name" value="REGULATOR OF RPOS"/>
    <property type="match status" value="1"/>
</dbReference>
<dbReference type="Gene3D" id="1.10.10.10">
    <property type="entry name" value="Winged helix-like DNA-binding domain superfamily/Winged helix DNA-binding domain"/>
    <property type="match status" value="1"/>
</dbReference>
<evidence type="ECO:0000256" key="4">
    <source>
        <dbReference type="ARBA" id="ARBA00023163"/>
    </source>
</evidence>
<dbReference type="InterPro" id="IPR011006">
    <property type="entry name" value="CheY-like_superfamily"/>
</dbReference>
<evidence type="ECO:0000259" key="8">
    <source>
        <dbReference type="PROSITE" id="PS51755"/>
    </source>
</evidence>
<dbReference type="PANTHER" id="PTHR48111:SF4">
    <property type="entry name" value="DNA-BINDING DUAL TRANSCRIPTIONAL REGULATOR OMPR"/>
    <property type="match status" value="1"/>
</dbReference>
<dbReference type="EMBL" id="JBHMAX010000014">
    <property type="protein sequence ID" value="MFB9731839.1"/>
    <property type="molecule type" value="Genomic_DNA"/>
</dbReference>
<evidence type="ECO:0000256" key="3">
    <source>
        <dbReference type="ARBA" id="ARBA00023125"/>
    </source>
</evidence>
<dbReference type="CDD" id="cd00383">
    <property type="entry name" value="trans_reg_C"/>
    <property type="match status" value="1"/>
</dbReference>
<protein>
    <submittedName>
        <fullName evidence="9">Response regulator transcription factor</fullName>
    </submittedName>
</protein>
<dbReference type="SUPFAM" id="SSF46894">
    <property type="entry name" value="C-terminal effector domain of the bipartite response regulators"/>
    <property type="match status" value="1"/>
</dbReference>
<evidence type="ECO:0000256" key="6">
    <source>
        <dbReference type="PROSITE-ProRule" id="PRU01091"/>
    </source>
</evidence>
<dbReference type="PROSITE" id="PS51755">
    <property type="entry name" value="OMPR_PHOB"/>
    <property type="match status" value="1"/>
</dbReference>
<gene>
    <name evidence="9" type="ORF">ACFFN0_07275</name>
</gene>
<dbReference type="InterPro" id="IPR001867">
    <property type="entry name" value="OmpR/PhoB-type_DNA-bd"/>
</dbReference>
<dbReference type="SMART" id="SM00448">
    <property type="entry name" value="REC"/>
    <property type="match status" value="1"/>
</dbReference>
<dbReference type="Gene3D" id="6.10.250.690">
    <property type="match status" value="1"/>
</dbReference>
<evidence type="ECO:0000313" key="9">
    <source>
        <dbReference type="EMBL" id="MFB9731839.1"/>
    </source>
</evidence>
<dbReference type="InterPro" id="IPR039420">
    <property type="entry name" value="WalR-like"/>
</dbReference>
<dbReference type="PROSITE" id="PS50110">
    <property type="entry name" value="RESPONSE_REGULATORY"/>
    <property type="match status" value="1"/>
</dbReference>
<dbReference type="InterPro" id="IPR016032">
    <property type="entry name" value="Sig_transdc_resp-reg_C-effctor"/>
</dbReference>
<comment type="caution">
    <text evidence="9">The sequence shown here is derived from an EMBL/GenBank/DDBJ whole genome shotgun (WGS) entry which is preliminary data.</text>
</comment>
<feature type="domain" description="OmpR/PhoB-type" evidence="8">
    <location>
        <begin position="136"/>
        <end position="235"/>
    </location>
</feature>
<dbReference type="Pfam" id="PF00486">
    <property type="entry name" value="Trans_reg_C"/>
    <property type="match status" value="1"/>
</dbReference>
<dbReference type="InterPro" id="IPR036388">
    <property type="entry name" value="WH-like_DNA-bd_sf"/>
</dbReference>
<reference evidence="9 10" key="1">
    <citation type="submission" date="2024-09" db="EMBL/GenBank/DDBJ databases">
        <authorList>
            <person name="Sun Q."/>
            <person name="Mori K."/>
        </authorList>
    </citation>
    <scope>NUCLEOTIDE SEQUENCE [LARGE SCALE GENOMIC DNA]</scope>
    <source>
        <strain evidence="9 10">JCM 12763</strain>
    </source>
</reference>
<dbReference type="Pfam" id="PF00072">
    <property type="entry name" value="Response_reg"/>
    <property type="match status" value="1"/>
</dbReference>
<evidence type="ECO:0000256" key="2">
    <source>
        <dbReference type="ARBA" id="ARBA00023015"/>
    </source>
</evidence>
<dbReference type="RefSeq" id="WP_238330384.1">
    <property type="nucleotide sequence ID" value="NZ_JBHMAX010000014.1"/>
</dbReference>
<dbReference type="InterPro" id="IPR001789">
    <property type="entry name" value="Sig_transdc_resp-reg_receiver"/>
</dbReference>
<keyword evidence="2" id="KW-0805">Transcription regulation</keyword>
<feature type="domain" description="Response regulatory" evidence="7">
    <location>
        <begin position="7"/>
        <end position="121"/>
    </location>
</feature>
<name>A0ABV5V204_9MICO</name>
<sequence length="255" mass="27677">MSGVIRTALVVDDEPQIRALLAAYLARHGFAVREAGTGAEALRQAGLEPPPDVVLLDVGLPDLDGMEVLRRLRRERDLPVVMVSARAEEGDVLMGLAAGADDYVTKPFRPREVAARVSAVLRRAAPPPEPSLEPDEDVLTFPGLLIDRARREVHRDEVLRPLSALQFDLLWALAEEPGRVFTRDQLLQRVWGYDHVGDERVVDVHVRSLRRALDDDASAPRVVGTVRGVGYKFLPARVDALGGVPSGGPATGGAT</sequence>
<keyword evidence="4" id="KW-0804">Transcription</keyword>
<evidence type="ECO:0000256" key="5">
    <source>
        <dbReference type="PROSITE-ProRule" id="PRU00169"/>
    </source>
</evidence>
<dbReference type="Proteomes" id="UP001589613">
    <property type="component" value="Unassembled WGS sequence"/>
</dbReference>
<keyword evidence="3 6" id="KW-0238">DNA-binding</keyword>
<evidence type="ECO:0000259" key="7">
    <source>
        <dbReference type="PROSITE" id="PS50110"/>
    </source>
</evidence>
<keyword evidence="1 5" id="KW-0597">Phosphoprotein</keyword>
<proteinExistence type="predicted"/>
<dbReference type="SUPFAM" id="SSF52172">
    <property type="entry name" value="CheY-like"/>
    <property type="match status" value="1"/>
</dbReference>
<organism evidence="9 10">
    <name type="scientific">Ornithinimicrobium kibberense</name>
    <dbReference type="NCBI Taxonomy" id="282060"/>
    <lineage>
        <taxon>Bacteria</taxon>
        <taxon>Bacillati</taxon>
        <taxon>Actinomycetota</taxon>
        <taxon>Actinomycetes</taxon>
        <taxon>Micrococcales</taxon>
        <taxon>Ornithinimicrobiaceae</taxon>
        <taxon>Ornithinimicrobium</taxon>
    </lineage>
</organism>
<accession>A0ABV5V204</accession>
<feature type="modified residue" description="4-aspartylphosphate" evidence="5">
    <location>
        <position position="57"/>
    </location>
</feature>
<evidence type="ECO:0000256" key="1">
    <source>
        <dbReference type="ARBA" id="ARBA00022553"/>
    </source>
</evidence>
<keyword evidence="10" id="KW-1185">Reference proteome</keyword>
<dbReference type="Gene3D" id="3.40.50.2300">
    <property type="match status" value="1"/>
</dbReference>
<evidence type="ECO:0000313" key="10">
    <source>
        <dbReference type="Proteomes" id="UP001589613"/>
    </source>
</evidence>
<dbReference type="CDD" id="cd17574">
    <property type="entry name" value="REC_OmpR"/>
    <property type="match status" value="1"/>
</dbReference>